<dbReference type="InterPro" id="IPR000008">
    <property type="entry name" value="C2_dom"/>
</dbReference>
<feature type="domain" description="CN hydrolase" evidence="8">
    <location>
        <begin position="378"/>
        <end position="682"/>
    </location>
</feature>
<dbReference type="InterPro" id="IPR003010">
    <property type="entry name" value="C-N_Hydrolase"/>
</dbReference>
<sequence length="858" mass="96521">VIDADLSYHGDAQVKLSVKNVKLGISNFQLYGPLRIILKPLLSDGIVVGGITVFFLKRPKISFNLTNLLNVLDIPGLKKTLRGIVDDVIANFVVLPNRIAIPLAESVDAGDLKYPIPEGLLRVQILEARELVKSDFSLIGKGSPDPYAVLEVGAQTFRTETKKNQSNPKWDETFEAFVDNSKGQELDIFLYDHDLASKDSKIGNVDIKIRSVVEEGMQDIWLPLEKAKQGKVHLRLEWFSLSNDPLHFRYTKENESVAVLIVKLIKAQNVPSRKSSVLARKVYCRVAVSNRTLTSFCAQAQGDEFKWQQSLLFVLTDPHEEVLIEVMEGSHCLGFMVFTVRKLIEQPDMSLKNSFQLRSTSDETGTGTVECKLSLHVYSAAVYEHVTFFVFENRSFTRQEALDIMKKNLVVFDEKAKEAQSQGADIIVFPEDGLYGFDFTREHILPFLEIIPLPTQLQKSWNPCQDPNRFANTEVLRELSCIARNSSIVVVANMGDVQYCKKSDPHCPKDGRYQFNTDVVFESDGTLLAKYHKQHLFHENQFNTPLEAEIVTFETSFGVKFGVFTCFDMLFHDPAITLVEKYGIRNIVFPTAWMDGFPILASVEYQQAWSRSTCVNLLAANQHQPFADMVGSGIYSCGEPLSYVYDMKTYQGHLLVARLPNLDLSHPEQCIEPTCQSAKTSLKSVERSIKQPALPLQTNSKTFYSKLLNDIYTFVKLESSEGNVSVCSDNFCCHASYSVDSQQPFKDELFALGAFSGHHNPENYFIQVCALVKCSSMQEYSCGSPVFTATTMFNSFTVMGHFSSQARVFPAVLSSNVELISPKVFSWSGPQMYVPSFKKPLVSAVLFGRIYELDITEQ</sequence>
<dbReference type="InterPro" id="IPR039010">
    <property type="entry name" value="Synaptotagmin_SMP"/>
</dbReference>
<comment type="caution">
    <text evidence="9">The sequence shown here is derived from an EMBL/GenBank/DDBJ whole genome shotgun (WGS) entry which is preliminary data.</text>
</comment>
<evidence type="ECO:0000259" key="7">
    <source>
        <dbReference type="PROSITE" id="PS50004"/>
    </source>
</evidence>
<protein>
    <recommendedName>
        <fullName evidence="11">C2 domain-containing protein</fullName>
    </recommendedName>
</protein>
<dbReference type="InterPro" id="IPR012101">
    <property type="entry name" value="Biotinidase-like_euk"/>
</dbReference>
<dbReference type="InterPro" id="IPR040154">
    <property type="entry name" value="Biotinidase/VNN"/>
</dbReference>
<dbReference type="EMBL" id="CALNXI010000103">
    <property type="protein sequence ID" value="CAH3019021.1"/>
    <property type="molecule type" value="Genomic_DNA"/>
</dbReference>
<keyword evidence="5" id="KW-0472">Membrane</keyword>
<evidence type="ECO:0000256" key="6">
    <source>
        <dbReference type="ARBA" id="ARBA00023180"/>
    </source>
</evidence>
<dbReference type="Pfam" id="PF19018">
    <property type="entry name" value="Vanin_C"/>
    <property type="match status" value="1"/>
</dbReference>
<dbReference type="InterPro" id="IPR035892">
    <property type="entry name" value="C2_domain_sf"/>
</dbReference>
<dbReference type="Pfam" id="PF17047">
    <property type="entry name" value="SMP_LBD"/>
    <property type="match status" value="1"/>
</dbReference>
<dbReference type="Proteomes" id="UP001159427">
    <property type="component" value="Unassembled WGS sequence"/>
</dbReference>
<evidence type="ECO:0000256" key="4">
    <source>
        <dbReference type="ARBA" id="ARBA00022801"/>
    </source>
</evidence>
<dbReference type="InterPro" id="IPR036526">
    <property type="entry name" value="C-N_Hydrolase_sf"/>
</dbReference>
<proteinExistence type="inferred from homology"/>
<evidence type="ECO:0000256" key="5">
    <source>
        <dbReference type="ARBA" id="ARBA00022989"/>
    </source>
</evidence>
<keyword evidence="5" id="KW-1133">Transmembrane helix</keyword>
<keyword evidence="2" id="KW-0812">Transmembrane</keyword>
<dbReference type="Pfam" id="PF00795">
    <property type="entry name" value="CN_hydrolase"/>
    <property type="match status" value="1"/>
</dbReference>
<dbReference type="InterPro" id="IPR043957">
    <property type="entry name" value="Vanin_C"/>
</dbReference>
<evidence type="ECO:0000313" key="10">
    <source>
        <dbReference type="Proteomes" id="UP001159427"/>
    </source>
</evidence>
<evidence type="ECO:0000256" key="1">
    <source>
        <dbReference type="ARBA" id="ARBA00008225"/>
    </source>
</evidence>
<dbReference type="Pfam" id="PF00168">
    <property type="entry name" value="C2"/>
    <property type="match status" value="2"/>
</dbReference>
<dbReference type="PANTHER" id="PTHR10609:SF14">
    <property type="entry name" value="BIOTINIDASE"/>
    <property type="match status" value="1"/>
</dbReference>
<dbReference type="SUPFAM" id="SSF49562">
    <property type="entry name" value="C2 domain (Calcium/lipid-binding domain, CaLB)"/>
    <property type="match status" value="2"/>
</dbReference>
<dbReference type="SUPFAM" id="SSF56317">
    <property type="entry name" value="Carbon-nitrogen hydrolase"/>
    <property type="match status" value="1"/>
</dbReference>
<name>A0ABN8LP67_9CNID</name>
<keyword evidence="10" id="KW-1185">Reference proteome</keyword>
<keyword evidence="4" id="KW-0378">Hydrolase</keyword>
<dbReference type="PROSITE" id="PS50263">
    <property type="entry name" value="CN_HYDROLASE"/>
    <property type="match status" value="1"/>
</dbReference>
<comment type="similarity">
    <text evidence="1">Belongs to the carbon-nitrogen hydrolase superfamily. BTD/VNN family.</text>
</comment>
<evidence type="ECO:0008006" key="11">
    <source>
        <dbReference type="Google" id="ProtNLM"/>
    </source>
</evidence>
<dbReference type="Gene3D" id="2.60.40.150">
    <property type="entry name" value="C2 domain"/>
    <property type="match status" value="2"/>
</dbReference>
<organism evidence="9 10">
    <name type="scientific">Porites evermanni</name>
    <dbReference type="NCBI Taxonomy" id="104178"/>
    <lineage>
        <taxon>Eukaryota</taxon>
        <taxon>Metazoa</taxon>
        <taxon>Cnidaria</taxon>
        <taxon>Anthozoa</taxon>
        <taxon>Hexacorallia</taxon>
        <taxon>Scleractinia</taxon>
        <taxon>Fungiina</taxon>
        <taxon>Poritidae</taxon>
        <taxon>Porites</taxon>
    </lineage>
</organism>
<evidence type="ECO:0000256" key="2">
    <source>
        <dbReference type="ARBA" id="ARBA00022692"/>
    </source>
</evidence>
<dbReference type="Gene3D" id="3.60.110.10">
    <property type="entry name" value="Carbon-nitrogen hydrolase"/>
    <property type="match status" value="1"/>
</dbReference>
<gene>
    <name evidence="9" type="ORF">PEVE_00000701</name>
</gene>
<evidence type="ECO:0000256" key="3">
    <source>
        <dbReference type="ARBA" id="ARBA00022729"/>
    </source>
</evidence>
<dbReference type="CDD" id="cd21670">
    <property type="entry name" value="SMP_ESyt"/>
    <property type="match status" value="1"/>
</dbReference>
<evidence type="ECO:0000259" key="8">
    <source>
        <dbReference type="PROSITE" id="PS50263"/>
    </source>
</evidence>
<dbReference type="CDD" id="cd07567">
    <property type="entry name" value="biotinidase_like"/>
    <property type="match status" value="1"/>
</dbReference>
<feature type="non-terminal residue" evidence="9">
    <location>
        <position position="1"/>
    </location>
</feature>
<keyword evidence="3" id="KW-0732">Signal</keyword>
<accession>A0ABN8LP67</accession>
<dbReference type="PANTHER" id="PTHR10609">
    <property type="entry name" value="BIOTINIDASE-RELATED"/>
    <property type="match status" value="1"/>
</dbReference>
<feature type="domain" description="C2" evidence="7">
    <location>
        <begin position="95"/>
        <end position="222"/>
    </location>
</feature>
<keyword evidence="6" id="KW-0325">Glycoprotein</keyword>
<dbReference type="PROSITE" id="PS50004">
    <property type="entry name" value="C2"/>
    <property type="match status" value="1"/>
</dbReference>
<dbReference type="SMART" id="SM00239">
    <property type="entry name" value="C2"/>
    <property type="match status" value="2"/>
</dbReference>
<evidence type="ECO:0000313" key="9">
    <source>
        <dbReference type="EMBL" id="CAH3019021.1"/>
    </source>
</evidence>
<reference evidence="9 10" key="1">
    <citation type="submission" date="2022-05" db="EMBL/GenBank/DDBJ databases">
        <authorList>
            <consortium name="Genoscope - CEA"/>
            <person name="William W."/>
        </authorList>
    </citation>
    <scope>NUCLEOTIDE SEQUENCE [LARGE SCALE GENOMIC DNA]</scope>
</reference>